<feature type="region of interest" description="Disordered" evidence="1">
    <location>
        <begin position="37"/>
        <end position="80"/>
    </location>
</feature>
<keyword evidence="3" id="KW-1185">Reference proteome</keyword>
<feature type="compositionally biased region" description="Basic and acidic residues" evidence="1">
    <location>
        <begin position="42"/>
        <end position="56"/>
    </location>
</feature>
<evidence type="ECO:0000256" key="1">
    <source>
        <dbReference type="SAM" id="MobiDB-lite"/>
    </source>
</evidence>
<name>A0A9P1JQS3_9PROT</name>
<organism evidence="2 3">
    <name type="scientific">Azospirillum baldaniorum</name>
    <dbReference type="NCBI Taxonomy" id="1064539"/>
    <lineage>
        <taxon>Bacteria</taxon>
        <taxon>Pseudomonadati</taxon>
        <taxon>Pseudomonadota</taxon>
        <taxon>Alphaproteobacteria</taxon>
        <taxon>Rhodospirillales</taxon>
        <taxon>Azospirillaceae</taxon>
        <taxon>Azospirillum</taxon>
    </lineage>
</organism>
<evidence type="ECO:0000313" key="3">
    <source>
        <dbReference type="Proteomes" id="UP000007319"/>
    </source>
</evidence>
<proteinExistence type="predicted"/>
<reference evidence="2 3" key="1">
    <citation type="journal article" date="2011" name="PLoS Genet.">
        <title>Azospirillum genomes reveal transition of bacteria from aquatic to terrestrial environments.</title>
        <authorList>
            <person name="Wisniewski-Dye F."/>
            <person name="Borziak K."/>
            <person name="Khalsa-Moyers G."/>
            <person name="Alexandre G."/>
            <person name="Sukharnikov L.O."/>
            <person name="Wuichet K."/>
            <person name="Hurst G.B."/>
            <person name="McDonald W.H."/>
            <person name="Robertson J.S."/>
            <person name="Barbe V."/>
            <person name="Calteau A."/>
            <person name="Rouy Z."/>
            <person name="Mangenot S."/>
            <person name="Prigent-Combaret C."/>
            <person name="Normand P."/>
            <person name="Boyer M."/>
            <person name="Siguier P."/>
            <person name="Dessaux Y."/>
            <person name="Elmerich C."/>
            <person name="Condemine G."/>
            <person name="Krishnen G."/>
            <person name="Kennedy I."/>
            <person name="Paterson A.H."/>
            <person name="Gonzalez V."/>
            <person name="Mavingui P."/>
            <person name="Zhulin I.B."/>
        </authorList>
    </citation>
    <scope>NUCLEOTIDE SEQUENCE [LARGE SCALE GENOMIC DNA]</scope>
    <source>
        <strain evidence="2 3">Sp245</strain>
    </source>
</reference>
<sequence length="186" mass="19824">MRRNRVGAGGVGDGLRIALGEQQDFAIGQPLAHLQDPAIGGDGDRRRTAQEVDGHAGGHRQFHPPDQAEHGGVERHVGQAEHRRPGHRAAGTDEAVVVGQLHAHGPGAKLLDGDSIIADQRHALANQGFQFLGGHDRRAHSLTHGFSYGGPIMADIPRPAKRIAVPSILHNHPRPNGIKSTNVINK</sequence>
<dbReference type="AlphaFoldDB" id="A0A9P1JQS3"/>
<dbReference type="Proteomes" id="UP000007319">
    <property type="component" value="Chromosome"/>
</dbReference>
<accession>A0A9P1JQS3</accession>
<gene>
    <name evidence="2" type="ORF">AZOBR_100376</name>
</gene>
<dbReference type="EMBL" id="HE577327">
    <property type="protein sequence ID" value="CCC97990.1"/>
    <property type="molecule type" value="Genomic_DNA"/>
</dbReference>
<protein>
    <submittedName>
        <fullName evidence="2">Uncharacterized protein</fullName>
    </submittedName>
</protein>
<dbReference type="KEGG" id="abs:AZOBR_100376"/>
<evidence type="ECO:0000313" key="2">
    <source>
        <dbReference type="EMBL" id="CCC97990.1"/>
    </source>
</evidence>
<feature type="compositionally biased region" description="Basic and acidic residues" evidence="1">
    <location>
        <begin position="66"/>
        <end position="80"/>
    </location>
</feature>